<gene>
    <name evidence="2" type="ORF">KEM10_11455</name>
</gene>
<dbReference type="Proteomes" id="UP000708576">
    <property type="component" value="Unassembled WGS sequence"/>
</dbReference>
<organism evidence="2 3">
    <name type="scientific">Carboxylicivirga linearis</name>
    <dbReference type="NCBI Taxonomy" id="1628157"/>
    <lineage>
        <taxon>Bacteria</taxon>
        <taxon>Pseudomonadati</taxon>
        <taxon>Bacteroidota</taxon>
        <taxon>Bacteroidia</taxon>
        <taxon>Marinilabiliales</taxon>
        <taxon>Marinilabiliaceae</taxon>
        <taxon>Carboxylicivirga</taxon>
    </lineage>
</organism>
<comment type="caution">
    <text evidence="2">The sequence shown here is derived from an EMBL/GenBank/DDBJ whole genome shotgun (WGS) entry which is preliminary data.</text>
</comment>
<feature type="domain" description="DUF6242" evidence="1">
    <location>
        <begin position="46"/>
        <end position="130"/>
    </location>
</feature>
<proteinExistence type="predicted"/>
<accession>A0ABS5JVG5</accession>
<evidence type="ECO:0000259" key="1">
    <source>
        <dbReference type="Pfam" id="PF19755"/>
    </source>
</evidence>
<name>A0ABS5JVG5_9BACT</name>
<dbReference type="Pfam" id="PF19755">
    <property type="entry name" value="DUF6242"/>
    <property type="match status" value="1"/>
</dbReference>
<dbReference type="RefSeq" id="WP_212216141.1">
    <property type="nucleotide sequence ID" value="NZ_JAGUCO010000007.1"/>
</dbReference>
<dbReference type="PROSITE" id="PS51257">
    <property type="entry name" value="PROKAR_LIPOPROTEIN"/>
    <property type="match status" value="1"/>
</dbReference>
<dbReference type="InterPro" id="IPR046209">
    <property type="entry name" value="DUF6242_N"/>
</dbReference>
<evidence type="ECO:0000313" key="3">
    <source>
        <dbReference type="Proteomes" id="UP000708576"/>
    </source>
</evidence>
<protein>
    <recommendedName>
        <fullName evidence="1">DUF6242 domain-containing protein</fullName>
    </recommendedName>
</protein>
<dbReference type="EMBL" id="JAGUCO010000007">
    <property type="protein sequence ID" value="MBS2098897.1"/>
    <property type="molecule type" value="Genomic_DNA"/>
</dbReference>
<sequence>MRTGLQKVAIGCVLFVAFLLTSCLPEDDVKSSLTGLTSFGFTADENIPGLENIEFNIDALNRTITNSVPLPYNSDVTSLIATFEAIEKTTVTVDGIVQESGVTANDFSRTLNYVVTAENGWTEITYEVKVKVSQVE</sequence>
<evidence type="ECO:0000313" key="2">
    <source>
        <dbReference type="EMBL" id="MBS2098897.1"/>
    </source>
</evidence>
<reference evidence="2 3" key="1">
    <citation type="journal article" date="2015" name="Int. J. Syst. Evol. Microbiol.">
        <title>Carboxylicivirga linearis sp. nov., isolated from a sea cucumber culture pond.</title>
        <authorList>
            <person name="Wang F.Q."/>
            <person name="Zhou Y.X."/>
            <person name="Lin X.Z."/>
            <person name="Chen G.J."/>
            <person name="Du Z.J."/>
        </authorList>
    </citation>
    <scope>NUCLEOTIDE SEQUENCE [LARGE SCALE GENOMIC DNA]</scope>
    <source>
        <strain evidence="2 3">FB218</strain>
    </source>
</reference>
<dbReference type="Gene3D" id="2.60.40.2340">
    <property type="match status" value="1"/>
</dbReference>
<keyword evidence="3" id="KW-1185">Reference proteome</keyword>